<dbReference type="PATRIC" id="fig|1298851.3.peg.596"/>
<dbReference type="HAMAP" id="MF_02060">
    <property type="entry name" value="tRNA_methyltr_TrmH"/>
    <property type="match status" value="1"/>
</dbReference>
<evidence type="ECO:0000313" key="9">
    <source>
        <dbReference type="EMBL" id="BAT71379.1"/>
    </source>
</evidence>
<dbReference type="GO" id="GO:0002938">
    <property type="term" value="P:tRNA guanine ribose methylation"/>
    <property type="evidence" value="ECO:0007669"/>
    <property type="project" value="UniProtKB-UniRule"/>
</dbReference>
<comment type="similarity">
    <text evidence="7">Belongs to the class IV-like SAM-binding methyltransferase superfamily. RNA methyltransferase TrmH family.</text>
</comment>
<feature type="binding site" evidence="7">
    <location>
        <position position="140"/>
    </location>
    <ligand>
        <name>S-adenosyl-L-methionine</name>
        <dbReference type="ChEBI" id="CHEBI:59789"/>
    </ligand>
</feature>
<keyword evidence="5 7" id="KW-0819">tRNA processing</keyword>
<evidence type="ECO:0000256" key="6">
    <source>
        <dbReference type="ARBA" id="ARBA00022884"/>
    </source>
</evidence>
<dbReference type="SUPFAM" id="SSF75217">
    <property type="entry name" value="alpha/beta knot"/>
    <property type="match status" value="1"/>
</dbReference>
<keyword evidence="4 7" id="KW-0949">S-adenosyl-L-methionine</keyword>
<dbReference type="PANTHER" id="PTHR43453:SF1">
    <property type="entry name" value="TRNA_RRNA METHYLTRANSFERASE SPOU TYPE DOMAIN-CONTAINING PROTEIN"/>
    <property type="match status" value="1"/>
</dbReference>
<sequence length="194" mass="22143">MPTLKRCKRYAQVLAKRQPDLVVVMEKIKNPHNASAILRSCDAFGVQDVYIIKEGKSLGVSKTVSSGSYKWLTLHFFEDTTECLMYLKERGFKILTTHLSTQSVDIREFDLTQKIAIVIGSELEGVSEEALSLSDANIIVPMVGFVQSFNVSVATALILYEAFRQRDAKGLYSKPRMEKARRKELYREWVERDK</sequence>
<dbReference type="KEGG" id="ttk:TST_0573"/>
<keyword evidence="6 7" id="KW-0694">RNA-binding</keyword>
<dbReference type="EC" id="2.1.1.34" evidence="7"/>
<comment type="caution">
    <text evidence="7">Lacks conserved residue(s) required for the propagation of feature annotation.</text>
</comment>
<keyword evidence="10" id="KW-1185">Reference proteome</keyword>
<keyword evidence="1 7" id="KW-0820">tRNA-binding</keyword>
<evidence type="ECO:0000313" key="10">
    <source>
        <dbReference type="Proteomes" id="UP000063234"/>
    </source>
</evidence>
<comment type="catalytic activity">
    <reaction evidence="7">
        <text>guanosine(18) in tRNA + S-adenosyl-L-methionine = 2'-O-methylguanosine(18) in tRNA + S-adenosyl-L-homocysteine + H(+)</text>
        <dbReference type="Rhea" id="RHEA:20077"/>
        <dbReference type="Rhea" id="RHEA-COMP:10190"/>
        <dbReference type="Rhea" id="RHEA-COMP:10192"/>
        <dbReference type="ChEBI" id="CHEBI:15378"/>
        <dbReference type="ChEBI" id="CHEBI:57856"/>
        <dbReference type="ChEBI" id="CHEBI:59789"/>
        <dbReference type="ChEBI" id="CHEBI:74269"/>
        <dbReference type="ChEBI" id="CHEBI:74445"/>
        <dbReference type="EC" id="2.1.1.34"/>
    </reaction>
</comment>
<dbReference type="Pfam" id="PF00588">
    <property type="entry name" value="SpoU_methylase"/>
    <property type="match status" value="1"/>
</dbReference>
<dbReference type="InterPro" id="IPR033671">
    <property type="entry name" value="TrmH"/>
</dbReference>
<evidence type="ECO:0000256" key="7">
    <source>
        <dbReference type="HAMAP-Rule" id="MF_02060"/>
    </source>
</evidence>
<dbReference type="InterPro" id="IPR029028">
    <property type="entry name" value="Alpha/beta_knot_MTases"/>
</dbReference>
<proteinExistence type="inferred from homology"/>
<name>A0A0S3QSQ3_THET7</name>
<dbReference type="InterPro" id="IPR029026">
    <property type="entry name" value="tRNA_m1G_MTases_N"/>
</dbReference>
<dbReference type="AlphaFoldDB" id="A0A0S3QSQ3"/>
<accession>A0A0S3QSQ3</accession>
<evidence type="ECO:0000256" key="4">
    <source>
        <dbReference type="ARBA" id="ARBA00022691"/>
    </source>
</evidence>
<keyword evidence="2 7" id="KW-0489">Methyltransferase</keyword>
<dbReference type="OrthoDB" id="9794400at2"/>
<organism evidence="9 10">
    <name type="scientific">Thermosulfidibacter takaii (strain DSM 17441 / JCM 13301 / NBRC 103674 / ABI70S6)</name>
    <dbReference type="NCBI Taxonomy" id="1298851"/>
    <lineage>
        <taxon>Bacteria</taxon>
        <taxon>Pseudomonadati</taxon>
        <taxon>Thermosulfidibacterota</taxon>
        <taxon>Thermosulfidibacteria</taxon>
        <taxon>Thermosulfidibacterales</taxon>
        <taxon>Thermosulfidibacteraceae</taxon>
    </lineage>
</organism>
<reference evidence="10" key="1">
    <citation type="journal article" date="2018" name="Science">
        <title>A primordial and reversible TCA cycle in a facultatively chemolithoautotrophic thermophile.</title>
        <authorList>
            <person name="Nunoura T."/>
            <person name="Chikaraishi Y."/>
            <person name="Izaki R."/>
            <person name="Suwa T."/>
            <person name="Sato T."/>
            <person name="Harada T."/>
            <person name="Mori K."/>
            <person name="Kato Y."/>
            <person name="Miyazaki M."/>
            <person name="Shimamura S."/>
            <person name="Yanagawa K."/>
            <person name="Shuto A."/>
            <person name="Ohkouchi N."/>
            <person name="Fujita N."/>
            <person name="Takaki Y."/>
            <person name="Atomi H."/>
            <person name="Takai K."/>
        </authorList>
    </citation>
    <scope>NUCLEOTIDE SEQUENCE [LARGE SCALE GENOMIC DNA]</scope>
    <source>
        <strain evidence="10">DSM 17441 / JCM 13301 / NBRC 103674 / ABI70S6</strain>
    </source>
</reference>
<dbReference type="CDD" id="cd18092">
    <property type="entry name" value="SpoU-like_TrmH"/>
    <property type="match status" value="1"/>
</dbReference>
<evidence type="ECO:0000256" key="2">
    <source>
        <dbReference type="ARBA" id="ARBA00022603"/>
    </source>
</evidence>
<gene>
    <name evidence="7 9" type="primary">trmH</name>
    <name evidence="9" type="ORF">TST_0573</name>
</gene>
<evidence type="ECO:0000256" key="3">
    <source>
        <dbReference type="ARBA" id="ARBA00022679"/>
    </source>
</evidence>
<feature type="domain" description="tRNA/rRNA methyltransferase SpoU type" evidence="8">
    <location>
        <begin position="21"/>
        <end position="160"/>
    </location>
</feature>
<dbReference type="RefSeq" id="WP_068549304.1">
    <property type="nucleotide sequence ID" value="NZ_AP013035.1"/>
</dbReference>
<feature type="binding site" evidence="7">
    <location>
        <position position="97"/>
    </location>
    <ligand>
        <name>S-adenosyl-L-methionine</name>
        <dbReference type="ChEBI" id="CHEBI:59789"/>
    </ligand>
</feature>
<dbReference type="EMBL" id="AP013035">
    <property type="protein sequence ID" value="BAT71379.1"/>
    <property type="molecule type" value="Genomic_DNA"/>
</dbReference>
<dbReference type="PANTHER" id="PTHR43453">
    <property type="entry name" value="RRNA METHYLASE-LIKE"/>
    <property type="match status" value="1"/>
</dbReference>
<dbReference type="InterPro" id="IPR001537">
    <property type="entry name" value="SpoU_MeTrfase"/>
</dbReference>
<evidence type="ECO:0000256" key="1">
    <source>
        <dbReference type="ARBA" id="ARBA00022555"/>
    </source>
</evidence>
<protein>
    <recommendedName>
        <fullName evidence="7">tRNA (guanosine(18)-2'-O)-methyltransferase</fullName>
        <ecNumber evidence="7">2.1.1.34</ecNumber>
    </recommendedName>
    <alternativeName>
        <fullName evidence="7">tRNA [Gm18] methyltransferase</fullName>
    </alternativeName>
</protein>
<evidence type="ECO:0000256" key="5">
    <source>
        <dbReference type="ARBA" id="ARBA00022694"/>
    </source>
</evidence>
<dbReference type="GO" id="GO:0000049">
    <property type="term" value="F:tRNA binding"/>
    <property type="evidence" value="ECO:0007669"/>
    <property type="project" value="UniProtKB-UniRule"/>
</dbReference>
<dbReference type="Proteomes" id="UP000063234">
    <property type="component" value="Chromosome"/>
</dbReference>
<evidence type="ECO:0000259" key="8">
    <source>
        <dbReference type="Pfam" id="PF00588"/>
    </source>
</evidence>
<dbReference type="STRING" id="1298851.TST_0573"/>
<keyword evidence="3 7" id="KW-0808">Transferase</keyword>
<dbReference type="Gene3D" id="3.40.1280.10">
    <property type="match status" value="1"/>
</dbReference>
<dbReference type="GO" id="GO:0141100">
    <property type="term" value="F:tRNA (guanine(18)-2'-O)-methyltransferase activity"/>
    <property type="evidence" value="ECO:0007669"/>
    <property type="project" value="UniProtKB-UniRule"/>
</dbReference>
<comment type="function">
    <text evidence="7">Catalyzes the 2'-O methylation of guanosine at position 18 in tRNA.</text>
</comment>